<organism evidence="1 2">
    <name type="scientific">Bagarius yarrelli</name>
    <name type="common">Goonch</name>
    <name type="synonym">Bagrus yarrelli</name>
    <dbReference type="NCBI Taxonomy" id="175774"/>
    <lineage>
        <taxon>Eukaryota</taxon>
        <taxon>Metazoa</taxon>
        <taxon>Chordata</taxon>
        <taxon>Craniata</taxon>
        <taxon>Vertebrata</taxon>
        <taxon>Euteleostomi</taxon>
        <taxon>Actinopterygii</taxon>
        <taxon>Neopterygii</taxon>
        <taxon>Teleostei</taxon>
        <taxon>Ostariophysi</taxon>
        <taxon>Siluriformes</taxon>
        <taxon>Sisoridae</taxon>
        <taxon>Sisorinae</taxon>
        <taxon>Bagarius</taxon>
    </lineage>
</organism>
<evidence type="ECO:0000313" key="2">
    <source>
        <dbReference type="Proteomes" id="UP000319801"/>
    </source>
</evidence>
<accession>A0A556V8Y1</accession>
<dbReference type="EMBL" id="VCAZ01000164">
    <property type="protein sequence ID" value="TTA83856.1"/>
    <property type="molecule type" value="Genomic_DNA"/>
</dbReference>
<evidence type="ECO:0000313" key="1">
    <source>
        <dbReference type="EMBL" id="TTA83856.1"/>
    </source>
</evidence>
<sequence length="120" mass="13385">MENNQLSLSSSKKQNVAGIGLARGHKQMDRSRQIAAAKNVRDVRFASSLPGWKSQDEKASGQKRVIPGCRFCAARWQAGFPVHEEPVALHNSRRDEQEGQTVVQMVQSTVCSRLRGRQVK</sequence>
<gene>
    <name evidence="1" type="ORF">Baya_14352</name>
</gene>
<dbReference type="Proteomes" id="UP000319801">
    <property type="component" value="Unassembled WGS sequence"/>
</dbReference>
<reference evidence="1 2" key="1">
    <citation type="journal article" date="2019" name="Genome Biol. Evol.">
        <title>Whole-Genome Sequencing of the Giant Devil Catfish, Bagarius yarrelli.</title>
        <authorList>
            <person name="Jiang W."/>
            <person name="Lv Y."/>
            <person name="Cheng L."/>
            <person name="Yang K."/>
            <person name="Chao B."/>
            <person name="Wang X."/>
            <person name="Li Y."/>
            <person name="Pan X."/>
            <person name="You X."/>
            <person name="Zhang Y."/>
            <person name="Yang J."/>
            <person name="Li J."/>
            <person name="Zhang X."/>
            <person name="Liu S."/>
            <person name="Sun C."/>
            <person name="Yang J."/>
            <person name="Shi Q."/>
        </authorList>
    </citation>
    <scope>NUCLEOTIDE SEQUENCE [LARGE SCALE GENOMIC DNA]</scope>
    <source>
        <strain evidence="1">JWS20170419001</strain>
        <tissue evidence="1">Muscle</tissue>
    </source>
</reference>
<keyword evidence="2" id="KW-1185">Reference proteome</keyword>
<dbReference type="AlphaFoldDB" id="A0A556V8Y1"/>
<proteinExistence type="predicted"/>
<comment type="caution">
    <text evidence="1">The sequence shown here is derived from an EMBL/GenBank/DDBJ whole genome shotgun (WGS) entry which is preliminary data.</text>
</comment>
<protein>
    <submittedName>
        <fullName evidence="1">Uncharacterized protein</fullName>
    </submittedName>
</protein>
<name>A0A556V8Y1_BAGYA</name>